<dbReference type="VEuPathDB" id="FungiDB:CD36_15830"/>
<dbReference type="AlphaFoldDB" id="B9WAE3"/>
<evidence type="ECO:0000313" key="4">
    <source>
        <dbReference type="Proteomes" id="UP000002605"/>
    </source>
</evidence>
<dbReference type="GeneID" id="8045638"/>
<dbReference type="HOGENOM" id="CLU_874347_0_0_1"/>
<feature type="transmembrane region" description="Helical" evidence="1">
    <location>
        <begin position="6"/>
        <end position="25"/>
    </location>
</feature>
<accession>B9WAE3</accession>
<evidence type="ECO:0000313" key="3">
    <source>
        <dbReference type="EMBL" id="CAX43362.1"/>
    </source>
</evidence>
<gene>
    <name evidence="2" type="ordered locus">Cd36_15830</name>
    <name evidence="3" type="ORF">CD36_15830</name>
</gene>
<dbReference type="KEGG" id="cdu:CD36_15830"/>
<keyword evidence="1" id="KW-1133">Transmembrane helix</keyword>
<keyword evidence="4" id="KW-1185">Reference proteome</keyword>
<dbReference type="OrthoDB" id="10387805at2759"/>
<dbReference type="EMBL" id="FM992689">
    <property type="protein sequence ID" value="CAX43362.1"/>
    <property type="molecule type" value="Genomic_DNA"/>
</dbReference>
<dbReference type="RefSeq" id="XP_002418063.1">
    <property type="nucleotide sequence ID" value="XM_002418018.1"/>
</dbReference>
<keyword evidence="1" id="KW-0812">Transmembrane</keyword>
<protein>
    <submittedName>
        <fullName evidence="3">Uncharacterized protein</fullName>
    </submittedName>
</protein>
<sequence length="318" mass="37637">MTSIKYTLRFLIWLIIYVIPTMSLFNNTKFESGQDSSFLQHITEFAHWEKQNLYQRPVGPPKPQLKSINLNKTESFNSSFTLPIVKQFFNSSKLVNTSIFEQTSRFRGDKKAPHWTVSTGLFADKSKEWNEEEEECFMPIKEIPQRRPKKYKPRKKYVRPVPPPRPQKWSRPNYWSFTSEEDSFSDWWSSDCSESDWSSDDGGKLWFLGMNVAQEKSETTQISIIPSRKLVTRVNEQFYNTYRSNFSNNDIKKRNLDDSYDEYFGFDNEIQSRITNNLSKKYVESNVLNSKSTQNKILSKWKLKLLVCLFALHTLYYS</sequence>
<reference evidence="3 4" key="1">
    <citation type="journal article" date="2009" name="Genome Res.">
        <title>Comparative genomics of the fungal pathogens Candida dubliniensis and Candida albicans.</title>
        <authorList>
            <person name="Jackson A.P."/>
            <person name="Gamble J.A."/>
            <person name="Yeomans T."/>
            <person name="Moran G.P."/>
            <person name="Saunders D."/>
            <person name="Harris D."/>
            <person name="Aslett M."/>
            <person name="Barrell J.F."/>
            <person name="Butler G."/>
            <person name="Citiulo F."/>
            <person name="Coleman D.C."/>
            <person name="de Groot P.W.J."/>
            <person name="Goodwin T.J."/>
            <person name="Quail M.A."/>
            <person name="McQuillan J."/>
            <person name="Munro C.A."/>
            <person name="Pain A."/>
            <person name="Poulter R.T."/>
            <person name="Rajandream M.A."/>
            <person name="Renauld H."/>
            <person name="Spiering M.J."/>
            <person name="Tivey A."/>
            <person name="Gow N.A.R."/>
            <person name="Barrell B."/>
            <person name="Sullivan D.J."/>
            <person name="Berriman M."/>
        </authorList>
    </citation>
    <scope>NUCLEOTIDE SEQUENCE [LARGE SCALE GENOMIC DNA]</scope>
    <source>
        <strain evidence="4">CD36 / ATCC MYA-646 / CBS 7987 / NCPF 3949 / NRRL Y-17841</strain>
    </source>
</reference>
<evidence type="ECO:0000313" key="2">
    <source>
        <dbReference type="CGD" id="CAL0000160902"/>
    </source>
</evidence>
<keyword evidence="1" id="KW-0472">Membrane</keyword>
<dbReference type="CGD" id="CAL0000160902">
    <property type="gene designation" value="Cd36_15830"/>
</dbReference>
<organism evidence="3 4">
    <name type="scientific">Candida dubliniensis (strain CD36 / ATCC MYA-646 / CBS 7987 / NCPF 3949 / NRRL Y-17841)</name>
    <name type="common">Yeast</name>
    <dbReference type="NCBI Taxonomy" id="573826"/>
    <lineage>
        <taxon>Eukaryota</taxon>
        <taxon>Fungi</taxon>
        <taxon>Dikarya</taxon>
        <taxon>Ascomycota</taxon>
        <taxon>Saccharomycotina</taxon>
        <taxon>Pichiomycetes</taxon>
        <taxon>Debaryomycetaceae</taxon>
        <taxon>Candida/Lodderomyces clade</taxon>
        <taxon>Candida</taxon>
    </lineage>
</organism>
<evidence type="ECO:0000256" key="1">
    <source>
        <dbReference type="SAM" id="Phobius"/>
    </source>
</evidence>
<proteinExistence type="predicted"/>
<name>B9WAE3_CANDC</name>
<dbReference type="Proteomes" id="UP000002605">
    <property type="component" value="Chromosome 2"/>
</dbReference>